<dbReference type="KEGG" id="jpo:G7058_02320"/>
<dbReference type="EMBL" id="CP049889">
    <property type="protein sequence ID" value="QIK52654.1"/>
    <property type="molecule type" value="Genomic_DNA"/>
</dbReference>
<dbReference type="Pfam" id="PF09902">
    <property type="entry name" value="DUF2129"/>
    <property type="match status" value="1"/>
</dbReference>
<dbReference type="PIRSF" id="PIRSF031653">
    <property type="entry name" value="UCP031653"/>
    <property type="match status" value="1"/>
</dbReference>
<comment type="subcellular location">
    <subcellularLocation>
        <location evidence="2">Cytoplasm</location>
    </subcellularLocation>
</comment>
<evidence type="ECO:0000256" key="1">
    <source>
        <dbReference type="ARBA" id="ARBA00022490"/>
    </source>
</evidence>
<keyword evidence="1 2" id="KW-0963">Cytoplasm</keyword>
<keyword evidence="4" id="KW-1185">Reference proteome</keyword>
<evidence type="ECO:0000313" key="4">
    <source>
        <dbReference type="Proteomes" id="UP000501830"/>
    </source>
</evidence>
<name>A0A6G7WK62_9LACT</name>
<sequence length="94" mass="11396">MLSFEITKRQGIIIWVYTLRQLKNLRRFGYIHYVSNRQKYIVMYVDQNEVQDKMKQLNSLHYVRKVEISYRPDIDMTFSDSLGAFKKIKETVDL</sequence>
<dbReference type="Proteomes" id="UP000501830">
    <property type="component" value="Chromosome"/>
</dbReference>
<dbReference type="GO" id="GO:0005737">
    <property type="term" value="C:cytoplasm"/>
    <property type="evidence" value="ECO:0007669"/>
    <property type="project" value="UniProtKB-SubCell"/>
</dbReference>
<comment type="similarity">
    <text evidence="2">Belongs to the UPF0298 family.</text>
</comment>
<organism evidence="3 4">
    <name type="scientific">Jeotgalibaca porci</name>
    <dbReference type="NCBI Taxonomy" id="1868793"/>
    <lineage>
        <taxon>Bacteria</taxon>
        <taxon>Bacillati</taxon>
        <taxon>Bacillota</taxon>
        <taxon>Bacilli</taxon>
        <taxon>Lactobacillales</taxon>
        <taxon>Carnobacteriaceae</taxon>
        <taxon>Jeotgalibaca</taxon>
    </lineage>
</organism>
<proteinExistence type="inferred from homology"/>
<dbReference type="AlphaFoldDB" id="A0A6G7WK62"/>
<protein>
    <recommendedName>
        <fullName evidence="2">UPF0298 protein G7058_02320</fullName>
    </recommendedName>
</protein>
<evidence type="ECO:0000313" key="3">
    <source>
        <dbReference type="EMBL" id="QIK52654.1"/>
    </source>
</evidence>
<reference evidence="3 4" key="1">
    <citation type="journal article" date="2017" name="Int. J. Syst. Evol. Microbiol.">
        <title>Jeotgalibaca porci sp. nov. and Jeotgalibaca arthritidis sp. nov., isolated from pigs, and emended description of the genus Jeotgalibaca.</title>
        <authorList>
            <person name="Zamora L."/>
            <person name="Perez-Sancho M."/>
            <person name="Dominguez L."/>
            <person name="Fernandez-Garayzabal J.F."/>
            <person name="Vela A.I."/>
        </authorList>
    </citation>
    <scope>NUCLEOTIDE SEQUENCE [LARGE SCALE GENOMIC DNA]</scope>
    <source>
        <strain evidence="3 4">CCUG 69148</strain>
    </source>
</reference>
<dbReference type="InterPro" id="IPR016979">
    <property type="entry name" value="DUF2129"/>
</dbReference>
<accession>A0A6G7WK62</accession>
<gene>
    <name evidence="3" type="ORF">G7058_02320</name>
</gene>
<evidence type="ECO:0000256" key="2">
    <source>
        <dbReference type="HAMAP-Rule" id="MF_01126"/>
    </source>
</evidence>
<dbReference type="HAMAP" id="MF_01126">
    <property type="entry name" value="UPF0298"/>
    <property type="match status" value="1"/>
</dbReference>